<dbReference type="Pfam" id="PF01926">
    <property type="entry name" value="MMR_HSR1"/>
    <property type="match status" value="1"/>
</dbReference>
<keyword evidence="3" id="KW-0175">Coiled coil</keyword>
<evidence type="ECO:0000256" key="4">
    <source>
        <dbReference type="ARBA" id="ARBA00023134"/>
    </source>
</evidence>
<reference evidence="8" key="1">
    <citation type="submission" date="2013-12" db="EMBL/GenBank/DDBJ databases">
        <authorList>
            <person name="Aslett M."/>
        </authorList>
    </citation>
    <scope>NUCLEOTIDE SEQUENCE [LARGE SCALE GENOMIC DNA]</scope>
    <source>
        <strain evidence="8">Lindley</strain>
    </source>
</reference>
<evidence type="ECO:0000256" key="5">
    <source>
        <dbReference type="ARBA" id="ARBA00023242"/>
    </source>
</evidence>
<dbReference type="InterPro" id="IPR023179">
    <property type="entry name" value="GTP-bd_ortho_bundle_sf"/>
</dbReference>
<evidence type="ECO:0000256" key="2">
    <source>
        <dbReference type="ARBA" id="ARBA00022741"/>
    </source>
</evidence>
<comment type="subcellular location">
    <subcellularLocation>
        <location evidence="1">Nucleus</location>
    </subcellularLocation>
</comment>
<evidence type="ECO:0000259" key="7">
    <source>
        <dbReference type="Pfam" id="PF01926"/>
    </source>
</evidence>
<dbReference type="PANTHER" id="PTHR11089">
    <property type="entry name" value="GTP-BINDING PROTEIN-RELATED"/>
    <property type="match status" value="1"/>
</dbReference>
<evidence type="ECO:0000313" key="8">
    <source>
        <dbReference type="Proteomes" id="UP000050741"/>
    </source>
</evidence>
<dbReference type="WBParaSite" id="GPLIN_001620700">
    <property type="protein sequence ID" value="GPLIN_001620700"/>
    <property type="gene ID" value="GPLIN_001620700"/>
</dbReference>
<sequence length="176" mass="19776">FPNVGKSSVINSLKRRKCCQTGALPGLTRQLQEVEARWNDAAELSLRNAVRVDSLVDPISPVNAILRRCSIKTLMLHYGIPQFDDCDQFLALLSRRFGRLKKGGRPNLIASAKQVLKDWNSGKLRYYTEPPEQTSPGGDNNSLENATEIVAAFSKEFDSGRRWSKDIRVLVDGWWG</sequence>
<reference evidence="8" key="2">
    <citation type="submission" date="2014-05" db="EMBL/GenBank/DDBJ databases">
        <title>The genome and life-stage specific transcriptomes of Globodera pallida elucidate key aspects of plant parasitism by a cyst nematode.</title>
        <authorList>
            <person name="Cotton J.A."/>
            <person name="Lilley C.J."/>
            <person name="Jones L.M."/>
            <person name="Kikuchi T."/>
            <person name="Reid A.J."/>
            <person name="Thorpe P."/>
            <person name="Tsai I.J."/>
            <person name="Beasley H."/>
            <person name="Blok V."/>
            <person name="Cock P.J.A."/>
            <person name="Van den Akker S.E."/>
            <person name="Holroyd N."/>
            <person name="Hunt M."/>
            <person name="Mantelin S."/>
            <person name="Naghra H."/>
            <person name="Pain A."/>
            <person name="Palomares-Rius J.E."/>
            <person name="Zarowiecki M."/>
            <person name="Berriman M."/>
            <person name="Jones J.T."/>
            <person name="Urwin P.E."/>
        </authorList>
    </citation>
    <scope>NUCLEOTIDE SEQUENCE [LARGE SCALE GENOMIC DNA]</scope>
    <source>
        <strain evidence="8">Lindley</strain>
    </source>
</reference>
<dbReference type="AlphaFoldDB" id="A0A183CTJ9"/>
<accession>A0A183CTJ9</accession>
<dbReference type="Gene3D" id="3.40.50.300">
    <property type="entry name" value="P-loop containing nucleotide triphosphate hydrolases"/>
    <property type="match status" value="1"/>
</dbReference>
<keyword evidence="2" id="KW-0547">Nucleotide-binding</keyword>
<dbReference type="FunFam" id="1.10.1580.10:FF:000002">
    <property type="entry name" value="Guanine nucleotide-binding protein-like 3 (nucleolar)-like"/>
    <property type="match status" value="1"/>
</dbReference>
<keyword evidence="8" id="KW-1185">Reference proteome</keyword>
<dbReference type="InterPro" id="IPR006073">
    <property type="entry name" value="GTP-bd"/>
</dbReference>
<reference evidence="9" key="3">
    <citation type="submission" date="2016-06" db="UniProtKB">
        <authorList>
            <consortium name="WormBaseParasite"/>
        </authorList>
    </citation>
    <scope>IDENTIFICATION</scope>
</reference>
<protein>
    <recommendedName>
        <fullName evidence="6">Guanine nucleotide-binding protein-like 3 homolog</fullName>
    </recommendedName>
</protein>
<keyword evidence="5" id="KW-0539">Nucleus</keyword>
<evidence type="ECO:0000256" key="6">
    <source>
        <dbReference type="ARBA" id="ARBA00069022"/>
    </source>
</evidence>
<proteinExistence type="predicted"/>
<dbReference type="Gene3D" id="1.10.1580.10">
    <property type="match status" value="1"/>
</dbReference>
<dbReference type="SUPFAM" id="SSF52540">
    <property type="entry name" value="P-loop containing nucleoside triphosphate hydrolases"/>
    <property type="match status" value="1"/>
</dbReference>
<dbReference type="GO" id="GO:0005525">
    <property type="term" value="F:GTP binding"/>
    <property type="evidence" value="ECO:0007669"/>
    <property type="project" value="UniProtKB-KW"/>
</dbReference>
<name>A0A183CTJ9_GLOPA</name>
<dbReference type="GO" id="GO:0005730">
    <property type="term" value="C:nucleolus"/>
    <property type="evidence" value="ECO:0007669"/>
    <property type="project" value="TreeGrafter"/>
</dbReference>
<evidence type="ECO:0000256" key="3">
    <source>
        <dbReference type="ARBA" id="ARBA00023054"/>
    </source>
</evidence>
<dbReference type="InterPro" id="IPR050755">
    <property type="entry name" value="TRAFAC_YlqF/YawG_RiboMat"/>
</dbReference>
<dbReference type="Proteomes" id="UP000050741">
    <property type="component" value="Unassembled WGS sequence"/>
</dbReference>
<feature type="domain" description="G" evidence="7">
    <location>
        <begin position="1"/>
        <end position="40"/>
    </location>
</feature>
<evidence type="ECO:0000256" key="1">
    <source>
        <dbReference type="ARBA" id="ARBA00004123"/>
    </source>
</evidence>
<dbReference type="InterPro" id="IPR027417">
    <property type="entry name" value="P-loop_NTPase"/>
</dbReference>
<keyword evidence="4" id="KW-0342">GTP-binding</keyword>
<evidence type="ECO:0000313" key="9">
    <source>
        <dbReference type="WBParaSite" id="GPLIN_001620700"/>
    </source>
</evidence>
<organism evidence="8 9">
    <name type="scientific">Globodera pallida</name>
    <name type="common">Potato cyst nematode worm</name>
    <name type="synonym">Heterodera pallida</name>
    <dbReference type="NCBI Taxonomy" id="36090"/>
    <lineage>
        <taxon>Eukaryota</taxon>
        <taxon>Metazoa</taxon>
        <taxon>Ecdysozoa</taxon>
        <taxon>Nematoda</taxon>
        <taxon>Chromadorea</taxon>
        <taxon>Rhabditida</taxon>
        <taxon>Tylenchina</taxon>
        <taxon>Tylenchomorpha</taxon>
        <taxon>Tylenchoidea</taxon>
        <taxon>Heteroderidae</taxon>
        <taxon>Heteroderinae</taxon>
        <taxon>Globodera</taxon>
    </lineage>
</organism>
<dbReference type="PANTHER" id="PTHR11089:SF30">
    <property type="entry name" value="GUANINE NUCLEOTIDE-BINDING PROTEIN-LIKE 3 HOMOLOG"/>
    <property type="match status" value="1"/>
</dbReference>